<gene>
    <name evidence="3" type="ORF">EIP91_010896</name>
</gene>
<keyword evidence="2" id="KW-0472">Membrane</keyword>
<feature type="transmembrane region" description="Helical" evidence="2">
    <location>
        <begin position="182"/>
        <end position="205"/>
    </location>
</feature>
<keyword evidence="2" id="KW-1133">Transmembrane helix</keyword>
<feature type="transmembrane region" description="Helical" evidence="2">
    <location>
        <begin position="253"/>
        <end position="274"/>
    </location>
</feature>
<proteinExistence type="predicted"/>
<protein>
    <submittedName>
        <fullName evidence="3">Uncharacterized protein</fullName>
    </submittedName>
</protein>
<feature type="transmembrane region" description="Helical" evidence="2">
    <location>
        <begin position="60"/>
        <end position="83"/>
    </location>
</feature>
<name>A0A4V2MX17_9APHY</name>
<evidence type="ECO:0000313" key="4">
    <source>
        <dbReference type="Proteomes" id="UP000292702"/>
    </source>
</evidence>
<evidence type="ECO:0000256" key="1">
    <source>
        <dbReference type="SAM" id="MobiDB-lite"/>
    </source>
</evidence>
<feature type="transmembrane region" description="Helical" evidence="2">
    <location>
        <begin position="31"/>
        <end position="48"/>
    </location>
</feature>
<dbReference type="EMBL" id="RWJN01000068">
    <property type="protein sequence ID" value="TCD68387.1"/>
    <property type="molecule type" value="Genomic_DNA"/>
</dbReference>
<reference evidence="3 4" key="1">
    <citation type="submission" date="2018-11" db="EMBL/GenBank/DDBJ databases">
        <title>Genome assembly of Steccherinum ochraceum LE-BIN_3174, the white-rot fungus of the Steccherinaceae family (The Residual Polyporoid clade, Polyporales, Basidiomycota).</title>
        <authorList>
            <person name="Fedorova T.V."/>
            <person name="Glazunova O.A."/>
            <person name="Landesman E.O."/>
            <person name="Moiseenko K.V."/>
            <person name="Psurtseva N.V."/>
            <person name="Savinova O.S."/>
            <person name="Shakhova N.V."/>
            <person name="Tyazhelova T.V."/>
            <person name="Vasina D.V."/>
        </authorList>
    </citation>
    <scope>NUCLEOTIDE SEQUENCE [LARGE SCALE GENOMIC DNA]</scope>
    <source>
        <strain evidence="3 4">LE-BIN_3174</strain>
    </source>
</reference>
<dbReference type="Proteomes" id="UP000292702">
    <property type="component" value="Unassembled WGS sequence"/>
</dbReference>
<sequence>MSTTPSYAPDESSSQLWLEQAILDGGGIENVAYGVQLTLFLLCFNHLWSERKDKTRTRTYFWMVYIVILFSLGTIGNAVNMRITELSFVDNRNFPGGPSAYEVELNFIPLNIAGTAAYIINGWLQDGLLLYRYYVIVCTAWWMIVVPAALFLLTIIMSLFLLVQLAQPGATLWEASNVNFALVYWSSSIATTILLTCLIVGRLFYTRYQVRAALGPRYQASYFSVSALLIESAFLYTSVAIIFLVTYARNSTVNFLFFGLLGQMESIAPLMIILRVAQGRAFHKNTFRDLTTMSQPNEPIQFGSGTGPSFNLSTATTASVPPPSFTSKTKTLQGSFRNSTRGDPTENMSVEMLALAEKAENEV</sequence>
<comment type="caution">
    <text evidence="3">The sequence shown here is derived from an EMBL/GenBank/DDBJ whole genome shotgun (WGS) entry which is preliminary data.</text>
</comment>
<dbReference type="OrthoDB" id="2796825at2759"/>
<evidence type="ECO:0000256" key="2">
    <source>
        <dbReference type="SAM" id="Phobius"/>
    </source>
</evidence>
<organism evidence="3 4">
    <name type="scientific">Steccherinum ochraceum</name>
    <dbReference type="NCBI Taxonomy" id="92696"/>
    <lineage>
        <taxon>Eukaryota</taxon>
        <taxon>Fungi</taxon>
        <taxon>Dikarya</taxon>
        <taxon>Basidiomycota</taxon>
        <taxon>Agaricomycotina</taxon>
        <taxon>Agaricomycetes</taxon>
        <taxon>Polyporales</taxon>
        <taxon>Steccherinaceae</taxon>
        <taxon>Steccherinum</taxon>
    </lineage>
</organism>
<keyword evidence="2" id="KW-0812">Transmembrane</keyword>
<evidence type="ECO:0000313" key="3">
    <source>
        <dbReference type="EMBL" id="TCD68387.1"/>
    </source>
</evidence>
<accession>A0A4V2MX17</accession>
<feature type="transmembrane region" description="Helical" evidence="2">
    <location>
        <begin position="133"/>
        <end position="162"/>
    </location>
</feature>
<feature type="region of interest" description="Disordered" evidence="1">
    <location>
        <begin position="315"/>
        <end position="348"/>
    </location>
</feature>
<feature type="transmembrane region" description="Helical" evidence="2">
    <location>
        <begin position="103"/>
        <end position="121"/>
    </location>
</feature>
<feature type="transmembrane region" description="Helical" evidence="2">
    <location>
        <begin position="225"/>
        <end position="247"/>
    </location>
</feature>
<dbReference type="AlphaFoldDB" id="A0A4V2MX17"/>
<keyword evidence="4" id="KW-1185">Reference proteome</keyword>